<sequence>MCGKKSALVLYPLTKLTGILQKHISEHGFRVSISMGLVISTTLIVVLGNYWKRRKYSRESAPVIKHYSYDKRKANIDVPSVSSFRIFRTSHRSLSPSIKSTNRQASVISSTQDSPSHCKSSEVKYTAPQQLGVMGMESLACSISFWEDALAAFSGNNSTMVSNKLMSTEDSQFCKELQLLVDSAYSLQDQCQLLFLDQRSVLFRVQQNGNGETLKFDDRRSSVDSFVSARTDVANLREFEELNFDNYYLYQNALRYSEIEGIACRRNDNYKIYHQRCSKNKKSYRTTLVNCASDREYVCKLHCIRQAFEHLFKNEKNSMWFSDCGRRILTDIFLFAEKDPKDFLLAYEEMLSWAKTDAHWTEAENELSTRGVKKMTFYDIVMDYILMDAFEDLEAPPTSVIAVIQNRWLSKGFKETALSTAVWSVLRAKRSKLKYPNGFMHHFYNISEQMSPLLAWGFLGPDEELSRICLFFKDQVIELMRDIFSFDKCRYTTKEELSADMLEQFKIRAENINKMIEMKCSLDVKS</sequence>
<evidence type="ECO:0000313" key="10">
    <source>
        <dbReference type="Proteomes" id="UP000478052"/>
    </source>
</evidence>
<evidence type="ECO:0000256" key="3">
    <source>
        <dbReference type="ARBA" id="ARBA00022692"/>
    </source>
</evidence>
<comment type="similarity">
    <text evidence="2">Belongs to the mitoguardin family.</text>
</comment>
<name>A0A6G0ZA00_APHCR</name>
<dbReference type="Pfam" id="PF10265">
    <property type="entry name" value="Miga"/>
    <property type="match status" value="1"/>
</dbReference>
<evidence type="ECO:0000256" key="8">
    <source>
        <dbReference type="SAM" id="Phobius"/>
    </source>
</evidence>
<evidence type="ECO:0000256" key="7">
    <source>
        <dbReference type="ARBA" id="ARBA00023136"/>
    </source>
</evidence>
<dbReference type="Proteomes" id="UP000478052">
    <property type="component" value="Unassembled WGS sequence"/>
</dbReference>
<evidence type="ECO:0000256" key="5">
    <source>
        <dbReference type="ARBA" id="ARBA00022989"/>
    </source>
</evidence>
<keyword evidence="7 8" id="KW-0472">Membrane</keyword>
<dbReference type="AlphaFoldDB" id="A0A6G0ZA00"/>
<gene>
    <name evidence="9" type="ORF">FWK35_00003890</name>
</gene>
<evidence type="ECO:0000256" key="4">
    <source>
        <dbReference type="ARBA" id="ARBA00022787"/>
    </source>
</evidence>
<keyword evidence="10" id="KW-1185">Reference proteome</keyword>
<dbReference type="GO" id="GO:0005741">
    <property type="term" value="C:mitochondrial outer membrane"/>
    <property type="evidence" value="ECO:0007669"/>
    <property type="project" value="UniProtKB-SubCell"/>
</dbReference>
<dbReference type="InterPro" id="IPR019392">
    <property type="entry name" value="Miga"/>
</dbReference>
<dbReference type="OrthoDB" id="8880065at2759"/>
<organism evidence="9 10">
    <name type="scientific">Aphis craccivora</name>
    <name type="common">Cowpea aphid</name>
    <dbReference type="NCBI Taxonomy" id="307492"/>
    <lineage>
        <taxon>Eukaryota</taxon>
        <taxon>Metazoa</taxon>
        <taxon>Ecdysozoa</taxon>
        <taxon>Arthropoda</taxon>
        <taxon>Hexapoda</taxon>
        <taxon>Insecta</taxon>
        <taxon>Pterygota</taxon>
        <taxon>Neoptera</taxon>
        <taxon>Paraneoptera</taxon>
        <taxon>Hemiptera</taxon>
        <taxon>Sternorrhyncha</taxon>
        <taxon>Aphidomorpha</taxon>
        <taxon>Aphidoidea</taxon>
        <taxon>Aphididae</taxon>
        <taxon>Aphidini</taxon>
        <taxon>Aphis</taxon>
        <taxon>Aphis</taxon>
    </lineage>
</organism>
<proteinExistence type="inferred from homology"/>
<feature type="transmembrane region" description="Helical" evidence="8">
    <location>
        <begin position="31"/>
        <end position="51"/>
    </location>
</feature>
<reference evidence="9 10" key="1">
    <citation type="submission" date="2019-08" db="EMBL/GenBank/DDBJ databases">
        <title>Whole genome of Aphis craccivora.</title>
        <authorList>
            <person name="Voronova N.V."/>
            <person name="Shulinski R.S."/>
            <person name="Bandarenka Y.V."/>
            <person name="Zhorov D.G."/>
            <person name="Warner D."/>
        </authorList>
    </citation>
    <scope>NUCLEOTIDE SEQUENCE [LARGE SCALE GENOMIC DNA]</scope>
    <source>
        <strain evidence="9">180601</strain>
        <tissue evidence="9">Whole Body</tissue>
    </source>
</reference>
<dbReference type="GO" id="GO:0008053">
    <property type="term" value="P:mitochondrial fusion"/>
    <property type="evidence" value="ECO:0007669"/>
    <property type="project" value="InterPro"/>
</dbReference>
<evidence type="ECO:0000313" key="9">
    <source>
        <dbReference type="EMBL" id="KAF0767634.1"/>
    </source>
</evidence>
<protein>
    <submittedName>
        <fullName evidence="9">Mitoguardin</fullName>
    </submittedName>
</protein>
<keyword evidence="5 8" id="KW-1133">Transmembrane helix</keyword>
<keyword evidence="3 8" id="KW-0812">Transmembrane</keyword>
<keyword evidence="4" id="KW-1000">Mitochondrion outer membrane</keyword>
<comment type="caution">
    <text evidence="9">The sequence shown here is derived from an EMBL/GenBank/DDBJ whole genome shotgun (WGS) entry which is preliminary data.</text>
</comment>
<dbReference type="EMBL" id="VUJU01000926">
    <property type="protein sequence ID" value="KAF0767634.1"/>
    <property type="molecule type" value="Genomic_DNA"/>
</dbReference>
<dbReference type="PANTHER" id="PTHR21508">
    <property type="entry name" value="MITOGUARDIN"/>
    <property type="match status" value="1"/>
</dbReference>
<comment type="subcellular location">
    <subcellularLocation>
        <location evidence="1">Mitochondrion outer membrane</location>
    </subcellularLocation>
</comment>
<evidence type="ECO:0000256" key="2">
    <source>
        <dbReference type="ARBA" id="ARBA00008969"/>
    </source>
</evidence>
<dbReference type="PANTHER" id="PTHR21508:SF5">
    <property type="entry name" value="MITOGUARDIN"/>
    <property type="match status" value="1"/>
</dbReference>
<evidence type="ECO:0000256" key="6">
    <source>
        <dbReference type="ARBA" id="ARBA00023128"/>
    </source>
</evidence>
<keyword evidence="6" id="KW-0496">Mitochondrion</keyword>
<evidence type="ECO:0000256" key="1">
    <source>
        <dbReference type="ARBA" id="ARBA00004294"/>
    </source>
</evidence>
<accession>A0A6G0ZA00</accession>